<dbReference type="OrthoDB" id="9802613at2"/>
<keyword evidence="4" id="KW-0411">Iron-sulfur</keyword>
<dbReference type="EC" id="1.20.9.1" evidence="7"/>
<gene>
    <name evidence="7" type="primary">aioB_2</name>
    <name evidence="7" type="ORF">Mrose_01011</name>
</gene>
<keyword evidence="1" id="KW-0001">2Fe-2S</keyword>
<dbReference type="Gene3D" id="2.102.10.10">
    <property type="entry name" value="Rieske [2Fe-2S] iron-sulphur domain"/>
    <property type="match status" value="1"/>
</dbReference>
<dbReference type="GO" id="GO:0051537">
    <property type="term" value="F:2 iron, 2 sulfur cluster binding"/>
    <property type="evidence" value="ECO:0007669"/>
    <property type="project" value="UniProtKB-KW"/>
</dbReference>
<reference evidence="7 8" key="1">
    <citation type="submission" date="2018-08" db="EMBL/GenBank/DDBJ databases">
        <title>Meiothermus roseus NBRC 110900 genome sequencing project.</title>
        <authorList>
            <person name="Da Costa M.S."/>
            <person name="Albuquerque L."/>
            <person name="Raposo P."/>
            <person name="Froufe H.J.C."/>
            <person name="Barroso C.S."/>
            <person name="Egas C."/>
        </authorList>
    </citation>
    <scope>NUCLEOTIDE SEQUENCE [LARGE SCALE GENOMIC DNA]</scope>
    <source>
        <strain evidence="7 8">NBRC 110900</strain>
    </source>
</reference>
<dbReference type="AlphaFoldDB" id="A0A399EU15"/>
<sequence length="159" mass="16662">MAATLSRRSVFKVLAGVVAVASGGKAQYGYAPSLAYPALKVGNINNLRDGQAVYFNYPDGSAQGVLVKLGQRAIGGVGRGRDIVAFSAACTHMGCGVQFKGGRFVCPCHYSMFDPAKAGQCYQGLASTPLPQIRLRVAQNGDLLAQGVVGLIWGRARNI</sequence>
<dbReference type="InterPro" id="IPR014067">
    <property type="entry name" value="AioB/IdrB_ssu"/>
</dbReference>
<dbReference type="EMBL" id="QWLA01000013">
    <property type="protein sequence ID" value="RIH88107.1"/>
    <property type="molecule type" value="Genomic_DNA"/>
</dbReference>
<feature type="domain" description="Rieske" evidence="6">
    <location>
        <begin position="50"/>
        <end position="144"/>
    </location>
</feature>
<evidence type="ECO:0000256" key="3">
    <source>
        <dbReference type="ARBA" id="ARBA00023004"/>
    </source>
</evidence>
<evidence type="ECO:0000313" key="7">
    <source>
        <dbReference type="EMBL" id="RIH88107.1"/>
    </source>
</evidence>
<dbReference type="PANTHER" id="PTHR10134">
    <property type="entry name" value="CYTOCHROME B-C1 COMPLEX SUBUNIT RIESKE, MITOCHONDRIAL"/>
    <property type="match status" value="1"/>
</dbReference>
<proteinExistence type="predicted"/>
<name>A0A399EU15_9DEIN</name>
<evidence type="ECO:0000256" key="4">
    <source>
        <dbReference type="ARBA" id="ARBA00023014"/>
    </source>
</evidence>
<dbReference type="GO" id="GO:0050611">
    <property type="term" value="F:arsenate reductase (azurin) activity"/>
    <property type="evidence" value="ECO:0007669"/>
    <property type="project" value="UniProtKB-EC"/>
</dbReference>
<dbReference type="SUPFAM" id="SSF50022">
    <property type="entry name" value="ISP domain"/>
    <property type="match status" value="1"/>
</dbReference>
<dbReference type="RefSeq" id="WP_119276339.1">
    <property type="nucleotide sequence ID" value="NZ_QWLA01000013.1"/>
</dbReference>
<dbReference type="InterPro" id="IPR036922">
    <property type="entry name" value="Rieske_2Fe-2S_sf"/>
</dbReference>
<comment type="caution">
    <text evidence="7">The sequence shown here is derived from an EMBL/GenBank/DDBJ whole genome shotgun (WGS) entry which is preliminary data.</text>
</comment>
<dbReference type="InterPro" id="IPR014349">
    <property type="entry name" value="Rieske_Fe-S_prot"/>
</dbReference>
<dbReference type="Pfam" id="PF00355">
    <property type="entry name" value="Rieske"/>
    <property type="match status" value="1"/>
</dbReference>
<keyword evidence="2" id="KW-0479">Metal-binding</keyword>
<dbReference type="PROSITE" id="PS51296">
    <property type="entry name" value="RIESKE"/>
    <property type="match status" value="1"/>
</dbReference>
<dbReference type="InterPro" id="IPR017941">
    <property type="entry name" value="Rieske_2Fe-2S"/>
</dbReference>
<evidence type="ECO:0000256" key="5">
    <source>
        <dbReference type="ARBA" id="ARBA00023157"/>
    </source>
</evidence>
<keyword evidence="8" id="KW-1185">Reference proteome</keyword>
<organism evidence="7 8">
    <name type="scientific">Calidithermus roseus</name>
    <dbReference type="NCBI Taxonomy" id="1644118"/>
    <lineage>
        <taxon>Bacteria</taxon>
        <taxon>Thermotogati</taxon>
        <taxon>Deinococcota</taxon>
        <taxon>Deinococci</taxon>
        <taxon>Thermales</taxon>
        <taxon>Thermaceae</taxon>
        <taxon>Calidithermus</taxon>
    </lineage>
</organism>
<protein>
    <submittedName>
        <fullName evidence="7">Arsenite oxidase subunit AioB</fullName>
        <ecNumber evidence="7">1.20.9.1</ecNumber>
    </submittedName>
</protein>
<dbReference type="Proteomes" id="UP000265341">
    <property type="component" value="Unassembled WGS sequence"/>
</dbReference>
<evidence type="ECO:0000313" key="8">
    <source>
        <dbReference type="Proteomes" id="UP000265341"/>
    </source>
</evidence>
<accession>A0A399EU15</accession>
<evidence type="ECO:0000259" key="6">
    <source>
        <dbReference type="PROSITE" id="PS51296"/>
    </source>
</evidence>
<evidence type="ECO:0000256" key="2">
    <source>
        <dbReference type="ARBA" id="ARBA00022723"/>
    </source>
</evidence>
<keyword evidence="3" id="KW-0408">Iron</keyword>
<dbReference type="NCBIfam" id="TIGR02694">
    <property type="entry name" value="arsenite_ox_S"/>
    <property type="match status" value="1"/>
</dbReference>
<dbReference type="GO" id="GO:0046872">
    <property type="term" value="F:metal ion binding"/>
    <property type="evidence" value="ECO:0007669"/>
    <property type="project" value="UniProtKB-KW"/>
</dbReference>
<keyword evidence="7" id="KW-0560">Oxidoreductase</keyword>
<evidence type="ECO:0000256" key="1">
    <source>
        <dbReference type="ARBA" id="ARBA00022714"/>
    </source>
</evidence>
<keyword evidence="5" id="KW-1015">Disulfide bond</keyword>